<dbReference type="GO" id="GO:0005786">
    <property type="term" value="C:signal recognition particle, endoplasmic reticulum targeting"/>
    <property type="evidence" value="ECO:0007669"/>
    <property type="project" value="UniProtKB-KW"/>
</dbReference>
<dbReference type="AlphaFoldDB" id="A0A4Y9Y7N6"/>
<dbReference type="STRING" id="205917.A0A4Y9Y7N6"/>
<evidence type="ECO:0000256" key="8">
    <source>
        <dbReference type="ARBA" id="ARBA00023274"/>
    </source>
</evidence>
<dbReference type="PANTHER" id="PTHR12860">
    <property type="entry name" value="SIGNAL RECOGNITION PARTICLE 68 KDA PROTEIN"/>
    <property type="match status" value="1"/>
</dbReference>
<evidence type="ECO:0000256" key="5">
    <source>
        <dbReference type="ARBA" id="ARBA00022884"/>
    </source>
</evidence>
<dbReference type="GO" id="GO:0030942">
    <property type="term" value="F:endoplasmic reticulum signal peptide binding"/>
    <property type="evidence" value="ECO:0007669"/>
    <property type="project" value="InterPro"/>
</dbReference>
<keyword evidence="5 10" id="KW-0694">RNA-binding</keyword>
<dbReference type="OrthoDB" id="10255118at2759"/>
<gene>
    <name evidence="12" type="ORF">EVG20_g8494</name>
</gene>
<comment type="function">
    <text evidence="10">Component of the signal recognition particle (SRP) complex, a ribonucleoprotein complex that mediates the cotranslational targeting of secretory and membrane proteins to the endoplasmic reticulum (ER). The SRP complex interacts with the signal sequence in nascent secretory and membrane proteins and directs them to the membrane of the ER.</text>
</comment>
<feature type="compositionally biased region" description="Polar residues" evidence="11">
    <location>
        <begin position="299"/>
        <end position="308"/>
    </location>
</feature>
<name>A0A4Y9Y7N6_9AGAM</name>
<keyword evidence="4 10" id="KW-0963">Cytoplasm</keyword>
<accession>A0A4Y9Y7N6</accession>
<protein>
    <recommendedName>
        <fullName evidence="9 10">Signal recognition particle subunit SRP68</fullName>
        <shortName evidence="10">SRP68</shortName>
    </recommendedName>
</protein>
<feature type="region of interest" description="Disordered" evidence="11">
    <location>
        <begin position="402"/>
        <end position="422"/>
    </location>
</feature>
<dbReference type="InterPro" id="IPR026258">
    <property type="entry name" value="SRP68"/>
</dbReference>
<dbReference type="InterPro" id="IPR038253">
    <property type="entry name" value="SRP68_N_sf"/>
</dbReference>
<dbReference type="CDD" id="cd15481">
    <property type="entry name" value="SRP68-RBD"/>
    <property type="match status" value="1"/>
</dbReference>
<dbReference type="EMBL" id="SEOQ01000741">
    <property type="protein sequence ID" value="TFY57567.1"/>
    <property type="molecule type" value="Genomic_DNA"/>
</dbReference>
<dbReference type="GO" id="GO:0008312">
    <property type="term" value="F:7S RNA binding"/>
    <property type="evidence" value="ECO:0007669"/>
    <property type="project" value="InterPro"/>
</dbReference>
<keyword evidence="8 10" id="KW-0687">Ribonucleoprotein</keyword>
<keyword evidence="7" id="KW-0539">Nucleus</keyword>
<comment type="similarity">
    <text evidence="3 10">Belongs to the SRP68 family.</text>
</comment>
<evidence type="ECO:0000256" key="1">
    <source>
        <dbReference type="ARBA" id="ARBA00004496"/>
    </source>
</evidence>
<keyword evidence="6 10" id="KW-0733">Signal recognition particle</keyword>
<dbReference type="Gene3D" id="1.10.3450.40">
    <property type="entry name" value="Signal recognition particle, SRP68 subunit, RNA-binding domain"/>
    <property type="match status" value="1"/>
</dbReference>
<organism evidence="12 13">
    <name type="scientific">Dentipellis fragilis</name>
    <dbReference type="NCBI Taxonomy" id="205917"/>
    <lineage>
        <taxon>Eukaryota</taxon>
        <taxon>Fungi</taxon>
        <taxon>Dikarya</taxon>
        <taxon>Basidiomycota</taxon>
        <taxon>Agaricomycotina</taxon>
        <taxon>Agaricomycetes</taxon>
        <taxon>Russulales</taxon>
        <taxon>Hericiaceae</taxon>
        <taxon>Dentipellis</taxon>
    </lineage>
</organism>
<feature type="region of interest" description="Disordered" evidence="11">
    <location>
        <begin position="622"/>
        <end position="654"/>
    </location>
</feature>
<evidence type="ECO:0000256" key="6">
    <source>
        <dbReference type="ARBA" id="ARBA00023135"/>
    </source>
</evidence>
<dbReference type="GO" id="GO:0005047">
    <property type="term" value="F:signal recognition particle binding"/>
    <property type="evidence" value="ECO:0007669"/>
    <property type="project" value="InterPro"/>
</dbReference>
<evidence type="ECO:0000256" key="7">
    <source>
        <dbReference type="ARBA" id="ARBA00023242"/>
    </source>
</evidence>
<comment type="subcellular location">
    <subcellularLocation>
        <location evidence="1 10">Cytoplasm</location>
    </subcellularLocation>
    <subcellularLocation>
        <location evidence="2">Nucleus</location>
        <location evidence="2">Nucleolus</location>
    </subcellularLocation>
</comment>
<dbReference type="PANTHER" id="PTHR12860:SF0">
    <property type="entry name" value="SIGNAL RECOGNITION PARTICLE SUBUNIT SRP68"/>
    <property type="match status" value="1"/>
</dbReference>
<reference evidence="12 13" key="1">
    <citation type="submission" date="2019-02" db="EMBL/GenBank/DDBJ databases">
        <title>Genome sequencing of the rare red list fungi Dentipellis fragilis.</title>
        <authorList>
            <person name="Buettner E."/>
            <person name="Kellner H."/>
        </authorList>
    </citation>
    <scope>NUCLEOTIDE SEQUENCE [LARGE SCALE GENOMIC DNA]</scope>
    <source>
        <strain evidence="12 13">DSM 105465</strain>
    </source>
</reference>
<evidence type="ECO:0000256" key="3">
    <source>
        <dbReference type="ARBA" id="ARBA00009352"/>
    </source>
</evidence>
<dbReference type="Pfam" id="PF16969">
    <property type="entry name" value="SRP68"/>
    <property type="match status" value="1"/>
</dbReference>
<dbReference type="GO" id="GO:0006614">
    <property type="term" value="P:SRP-dependent cotranslational protein targeting to membrane"/>
    <property type="evidence" value="ECO:0007669"/>
    <property type="project" value="InterPro"/>
</dbReference>
<evidence type="ECO:0000256" key="10">
    <source>
        <dbReference type="PIRNR" id="PIRNR038995"/>
    </source>
</evidence>
<evidence type="ECO:0000256" key="9">
    <source>
        <dbReference type="ARBA" id="ARBA00029498"/>
    </source>
</evidence>
<dbReference type="PIRSF" id="PIRSF038995">
    <property type="entry name" value="SRP68"/>
    <property type="match status" value="1"/>
</dbReference>
<dbReference type="GO" id="GO:0005730">
    <property type="term" value="C:nucleolus"/>
    <property type="evidence" value="ECO:0007669"/>
    <property type="project" value="UniProtKB-SubCell"/>
</dbReference>
<evidence type="ECO:0000256" key="2">
    <source>
        <dbReference type="ARBA" id="ARBA00004604"/>
    </source>
</evidence>
<feature type="region of interest" description="Disordered" evidence="11">
    <location>
        <begin position="296"/>
        <end position="322"/>
    </location>
</feature>
<evidence type="ECO:0000313" key="13">
    <source>
        <dbReference type="Proteomes" id="UP000298327"/>
    </source>
</evidence>
<sequence>MADASKTQLSFRALQLANEQRSSYGLRYNDFSRYRKHCANRTHRLRSSLKMTHGKGREFKKLPVVPTDKLQDGHLQLLLFEAERAWAHSQELLALASLPENSDKAAAVRHNATGRFRRAVHWATQLLSQCQTLHAGSRLTAESLLEITVYTLILNGRFLRYRDEFEDSLIQLSVARSLLDELANTATTSRDQALATYFGDDIGAEIRYCAHELGREKAYDIDGIVAEISAQHKSQIVEGFDNLVVKIRTEGEAAAKGQAKKKLGTLLWEGEPVPIRNPELVDVLLKVQEGEAKLKQENSADLQASKGVSEQKGKKAQKGNKSKRGVAAYDGILLALSDAEDVARKLVEAQQASGSTSGPFQAGGARDIHFVHAYIVYQLLSRRIQRDLLLVSTLLSSHRAQAVRQDHAQKSKHGSSKSQKEQVDARLFPALVKLLDTTLQSLNQMRTLPIVEESPDLSSAVDARIAFTNARRCLYLSRCYAPAKKFAEALTLVQRALLHLRETRSVLTTISTDPITTADPAFYLLQNSDADELEGELNADALRLKQDWFAYNGGAVRADNAAYKKPLFFDIALNYVQLDMDRLLERAGKSKTVMAAPAPVRAAPAQAASAIPAPEKKLLARARAEEIQRAPTPEPTAPPKGGLSSLLGGWWGRQ</sequence>
<proteinExistence type="inferred from homology"/>
<keyword evidence="13" id="KW-1185">Reference proteome</keyword>
<evidence type="ECO:0000256" key="11">
    <source>
        <dbReference type="SAM" id="MobiDB-lite"/>
    </source>
</evidence>
<dbReference type="InterPro" id="IPR034652">
    <property type="entry name" value="SRP68-RBD"/>
</dbReference>
<comment type="caution">
    <text evidence="12">The sequence shown here is derived from an EMBL/GenBank/DDBJ whole genome shotgun (WGS) entry which is preliminary data.</text>
</comment>
<dbReference type="Proteomes" id="UP000298327">
    <property type="component" value="Unassembled WGS sequence"/>
</dbReference>
<evidence type="ECO:0000256" key="4">
    <source>
        <dbReference type="ARBA" id="ARBA00022490"/>
    </source>
</evidence>
<evidence type="ECO:0000313" key="12">
    <source>
        <dbReference type="EMBL" id="TFY57567.1"/>
    </source>
</evidence>